<evidence type="ECO:0000313" key="2">
    <source>
        <dbReference type="EMBL" id="CAB4176085.1"/>
    </source>
</evidence>
<evidence type="ECO:0000313" key="3">
    <source>
        <dbReference type="EMBL" id="CAB4181689.1"/>
    </source>
</evidence>
<dbReference type="EMBL" id="LR798377">
    <property type="protein sequence ID" value="CAB5227122.1"/>
    <property type="molecule type" value="Genomic_DNA"/>
</dbReference>
<name>A0A6J5RJI8_9CAUD</name>
<dbReference type="EMBL" id="LR796942">
    <property type="protein sequence ID" value="CAB4176085.1"/>
    <property type="molecule type" value="Genomic_DNA"/>
</dbReference>
<evidence type="ECO:0000313" key="6">
    <source>
        <dbReference type="EMBL" id="CAB5227122.1"/>
    </source>
</evidence>
<protein>
    <submittedName>
        <fullName evidence="4">Uncharacterized protein</fullName>
    </submittedName>
</protein>
<evidence type="ECO:0000313" key="5">
    <source>
        <dbReference type="EMBL" id="CAB4210815.1"/>
    </source>
</evidence>
<dbReference type="EMBL" id="LR797009">
    <property type="protein sequence ID" value="CAB4181689.1"/>
    <property type="molecule type" value="Genomic_DNA"/>
</dbReference>
<proteinExistence type="predicted"/>
<dbReference type="EMBL" id="LR796838">
    <property type="protein sequence ID" value="CAB4169268.1"/>
    <property type="molecule type" value="Genomic_DNA"/>
</dbReference>
<dbReference type="EMBL" id="LR797259">
    <property type="protein sequence ID" value="CAB4197553.1"/>
    <property type="molecule type" value="Genomic_DNA"/>
</dbReference>
<accession>A0A6J5RJI8</accession>
<reference evidence="4" key="1">
    <citation type="submission" date="2020-05" db="EMBL/GenBank/DDBJ databases">
        <authorList>
            <person name="Chiriac C."/>
            <person name="Salcher M."/>
            <person name="Ghai R."/>
            <person name="Kavagutti S V."/>
        </authorList>
    </citation>
    <scope>NUCLEOTIDE SEQUENCE</scope>
</reference>
<dbReference type="EMBL" id="LR797361">
    <property type="protein sequence ID" value="CAB4210815.1"/>
    <property type="molecule type" value="Genomic_DNA"/>
</dbReference>
<evidence type="ECO:0000313" key="1">
    <source>
        <dbReference type="EMBL" id="CAB4169268.1"/>
    </source>
</evidence>
<sequence>MAKDAGRHFVRFTRAAGERIGRAVIAVERQTKGAAPLTFEHQTPSVTQTTKVFRVATFSGAWSKDTLKTVTLRGSTTTLSVENFICTFPDDGSKNIAVAKDGTGWFLLNVAHVEQNVIWNVSQSSTALTFDRVSIWVPARITTTPVIITLAECVTGYTGT</sequence>
<gene>
    <name evidence="3" type="ORF">UFOVP1073_54</name>
    <name evidence="4" type="ORF">UFOVP1308_19</name>
    <name evidence="5" type="ORF">UFOVP1423_50</name>
    <name evidence="6" type="ORF">UFOVP1520_21</name>
    <name evidence="1" type="ORF">UFOVP898_56</name>
    <name evidence="2" type="ORF">UFOVP985_3</name>
</gene>
<evidence type="ECO:0000313" key="4">
    <source>
        <dbReference type="EMBL" id="CAB4197553.1"/>
    </source>
</evidence>
<organism evidence="4">
    <name type="scientific">uncultured Caudovirales phage</name>
    <dbReference type="NCBI Taxonomy" id="2100421"/>
    <lineage>
        <taxon>Viruses</taxon>
        <taxon>Duplodnaviria</taxon>
        <taxon>Heunggongvirae</taxon>
        <taxon>Uroviricota</taxon>
        <taxon>Caudoviricetes</taxon>
        <taxon>Peduoviridae</taxon>
        <taxon>Maltschvirus</taxon>
        <taxon>Maltschvirus maltsch</taxon>
    </lineage>
</organism>